<dbReference type="PANTHER" id="PTHR46864">
    <property type="entry name" value="LAFORIN"/>
    <property type="match status" value="1"/>
</dbReference>
<dbReference type="Gene3D" id="3.90.190.10">
    <property type="entry name" value="Protein tyrosine phosphatase superfamily"/>
    <property type="match status" value="1"/>
</dbReference>
<evidence type="ECO:0000259" key="6">
    <source>
        <dbReference type="PROSITE" id="PS50056"/>
    </source>
</evidence>
<dbReference type="CDD" id="cd14526">
    <property type="entry name" value="DSP_laforin-like"/>
    <property type="match status" value="1"/>
</dbReference>
<dbReference type="FunFam" id="3.90.190.10:FF:000054">
    <property type="entry name" value="laforin isoform X1"/>
    <property type="match status" value="1"/>
</dbReference>
<dbReference type="PROSITE" id="PS50054">
    <property type="entry name" value="TYR_PHOSPHATASE_DUAL"/>
    <property type="match status" value="1"/>
</dbReference>
<proteinExistence type="predicted"/>
<reference evidence="7" key="2">
    <citation type="submission" date="2025-09" db="UniProtKB">
        <authorList>
            <consortium name="Ensembl"/>
        </authorList>
    </citation>
    <scope>IDENTIFICATION</scope>
</reference>
<evidence type="ECO:0000256" key="1">
    <source>
        <dbReference type="ARBA" id="ARBA00022801"/>
    </source>
</evidence>
<keyword evidence="8" id="KW-1185">Reference proteome</keyword>
<evidence type="ECO:0000256" key="4">
    <source>
        <dbReference type="SAM" id="MobiDB-lite"/>
    </source>
</evidence>
<keyword evidence="1" id="KW-0378">Hydrolase</keyword>
<dbReference type="InterPro" id="IPR000340">
    <property type="entry name" value="Dual-sp_phosphatase_cat-dom"/>
</dbReference>
<dbReference type="InterPro" id="IPR029021">
    <property type="entry name" value="Prot-tyrosine_phosphatase-like"/>
</dbReference>
<keyword evidence="3" id="KW-0119">Carbohydrate metabolism</keyword>
<dbReference type="Proteomes" id="UP000694541">
    <property type="component" value="Unplaced"/>
</dbReference>
<dbReference type="PANTHER" id="PTHR46864:SF1">
    <property type="entry name" value="LAFORIN"/>
    <property type="match status" value="1"/>
</dbReference>
<keyword evidence="2" id="KW-0904">Protein phosphatase</keyword>
<reference evidence="7" key="1">
    <citation type="submission" date="2025-08" db="UniProtKB">
        <authorList>
            <consortium name="Ensembl"/>
        </authorList>
    </citation>
    <scope>IDENTIFICATION</scope>
</reference>
<feature type="compositionally biased region" description="Low complexity" evidence="4">
    <location>
        <begin position="84"/>
        <end position="126"/>
    </location>
</feature>
<dbReference type="InterPro" id="IPR042942">
    <property type="entry name" value="Laforin"/>
</dbReference>
<feature type="compositionally biased region" description="Low complexity" evidence="4">
    <location>
        <begin position="40"/>
        <end position="54"/>
    </location>
</feature>
<feature type="compositionally biased region" description="Low complexity" evidence="4">
    <location>
        <begin position="61"/>
        <end position="70"/>
    </location>
</feature>
<name>A0A8B9MD52_9AVES</name>
<dbReference type="InterPro" id="IPR000387">
    <property type="entry name" value="Tyr_Pase_dom"/>
</dbReference>
<dbReference type="SUPFAM" id="SSF52799">
    <property type="entry name" value="(Phosphotyrosine protein) phosphatases II"/>
    <property type="match status" value="1"/>
</dbReference>
<dbReference type="PROSITE" id="PS00383">
    <property type="entry name" value="TYR_PHOSPHATASE_1"/>
    <property type="match status" value="1"/>
</dbReference>
<dbReference type="Pfam" id="PF00782">
    <property type="entry name" value="DSPc"/>
    <property type="match status" value="1"/>
</dbReference>
<evidence type="ECO:0000256" key="2">
    <source>
        <dbReference type="ARBA" id="ARBA00022912"/>
    </source>
</evidence>
<feature type="domain" description="Tyrosine-protein phosphatase" evidence="5">
    <location>
        <begin position="162"/>
        <end position="330"/>
    </location>
</feature>
<accession>A0A8B9MD52</accession>
<dbReference type="InterPro" id="IPR045204">
    <property type="entry name" value="DSP_laforin-like"/>
</dbReference>
<dbReference type="GO" id="GO:0004725">
    <property type="term" value="F:protein tyrosine phosphatase activity"/>
    <property type="evidence" value="ECO:0007669"/>
    <property type="project" value="InterPro"/>
</dbReference>
<evidence type="ECO:0000256" key="3">
    <source>
        <dbReference type="ARBA" id="ARBA00023277"/>
    </source>
</evidence>
<evidence type="ECO:0000313" key="8">
    <source>
        <dbReference type="Proteomes" id="UP000694541"/>
    </source>
</evidence>
<dbReference type="Ensembl" id="ENSANIT00000006613.1">
    <property type="protein sequence ID" value="ENSANIP00000006396.1"/>
    <property type="gene ID" value="ENSANIG00000004347.1"/>
</dbReference>
<dbReference type="GO" id="GO:0005737">
    <property type="term" value="C:cytoplasm"/>
    <property type="evidence" value="ECO:0007669"/>
    <property type="project" value="TreeGrafter"/>
</dbReference>
<dbReference type="GO" id="GO:0044042">
    <property type="term" value="P:glucan metabolic process"/>
    <property type="evidence" value="ECO:0007669"/>
    <property type="project" value="UniProtKB-ARBA"/>
</dbReference>
<dbReference type="GO" id="GO:0019203">
    <property type="term" value="F:carbohydrate phosphatase activity"/>
    <property type="evidence" value="ECO:0007669"/>
    <property type="project" value="InterPro"/>
</dbReference>
<dbReference type="SMART" id="SM00195">
    <property type="entry name" value="DSPc"/>
    <property type="match status" value="1"/>
</dbReference>
<organism evidence="7 8">
    <name type="scientific">Accipiter nisus</name>
    <name type="common">Eurasian sparrowhawk</name>
    <dbReference type="NCBI Taxonomy" id="211598"/>
    <lineage>
        <taxon>Eukaryota</taxon>
        <taxon>Metazoa</taxon>
        <taxon>Chordata</taxon>
        <taxon>Craniata</taxon>
        <taxon>Vertebrata</taxon>
        <taxon>Euteleostomi</taxon>
        <taxon>Archelosauria</taxon>
        <taxon>Archosauria</taxon>
        <taxon>Dinosauria</taxon>
        <taxon>Saurischia</taxon>
        <taxon>Theropoda</taxon>
        <taxon>Coelurosauria</taxon>
        <taxon>Aves</taxon>
        <taxon>Neognathae</taxon>
        <taxon>Neoaves</taxon>
        <taxon>Telluraves</taxon>
        <taxon>Accipitrimorphae</taxon>
        <taxon>Accipitriformes</taxon>
        <taxon>Accipitridae</taxon>
        <taxon>Accipitrinae</taxon>
        <taxon>Accipiter</taxon>
    </lineage>
</organism>
<evidence type="ECO:0000313" key="7">
    <source>
        <dbReference type="Ensembl" id="ENSANIP00000006396.1"/>
    </source>
</evidence>
<dbReference type="GO" id="GO:0005634">
    <property type="term" value="C:nucleus"/>
    <property type="evidence" value="ECO:0007669"/>
    <property type="project" value="TreeGrafter"/>
</dbReference>
<evidence type="ECO:0000259" key="5">
    <source>
        <dbReference type="PROSITE" id="PS50054"/>
    </source>
</evidence>
<feature type="domain" description="Tyrosine specific protein phosphatases" evidence="6">
    <location>
        <begin position="264"/>
        <end position="318"/>
    </location>
</feature>
<dbReference type="PROSITE" id="PS50056">
    <property type="entry name" value="TYR_PHOSPHATASE_2"/>
    <property type="match status" value="1"/>
</dbReference>
<dbReference type="InterPro" id="IPR020422">
    <property type="entry name" value="TYR_PHOSPHATASE_DUAL_dom"/>
</dbReference>
<feature type="region of interest" description="Disordered" evidence="4">
    <location>
        <begin position="1"/>
        <end position="126"/>
    </location>
</feature>
<protein>
    <submittedName>
        <fullName evidence="7">EPM2A glucan phosphatase, laforin</fullName>
    </submittedName>
</protein>
<sequence>YLPAEATLRPSPNFRRLCAPSPRSGREASSAAGREPSPHSPGRALRGRGAAPASRLPPRPGGRAARPKGGVVPPRSRRHALPFRRGAAGPDDGGRRFAAGGRLSAGAGRVGPAARPAHAAGPADRPAACPGAGAVAGGGGAAGRGRRQPLLVQVPPAAGRRTPLGRILPNIWLGSCPRQLEHVTVKLKHELGVTAVMNFQTEWDIVQNSWGCNRYPEPMSPEILMKLYKEEGLAYVWMPTPDMSTEGRIQMLPQAVCLLHGLLENGHTVYVHCNAGVGRSTAAVSGWLKYVKGWSLRKVQYFLASRRPAVYIDEEALNRAEDDFYQKFGHLRSSCKIQE</sequence>
<dbReference type="AlphaFoldDB" id="A0A8B9MD52"/>
<dbReference type="InterPro" id="IPR016130">
    <property type="entry name" value="Tyr_Pase_AS"/>
</dbReference>